<dbReference type="InterPro" id="IPR049730">
    <property type="entry name" value="SNF2/RAD54-like_C"/>
</dbReference>
<dbReference type="Gene3D" id="3.40.50.10810">
    <property type="entry name" value="Tandem AAA-ATPase domain"/>
    <property type="match status" value="1"/>
</dbReference>
<evidence type="ECO:0000259" key="3">
    <source>
        <dbReference type="PROSITE" id="PS51192"/>
    </source>
</evidence>
<evidence type="ECO:0000256" key="2">
    <source>
        <dbReference type="SAM" id="Coils"/>
    </source>
</evidence>
<dbReference type="PROSITE" id="PS51192">
    <property type="entry name" value="HELICASE_ATP_BIND_1"/>
    <property type="match status" value="1"/>
</dbReference>
<organism evidence="5 6">
    <name type="scientific">Streptomonospora nanhaiensis</name>
    <dbReference type="NCBI Taxonomy" id="1323731"/>
    <lineage>
        <taxon>Bacteria</taxon>
        <taxon>Bacillati</taxon>
        <taxon>Actinomycetota</taxon>
        <taxon>Actinomycetes</taxon>
        <taxon>Streptosporangiales</taxon>
        <taxon>Nocardiopsidaceae</taxon>
        <taxon>Streptomonospora</taxon>
    </lineage>
</organism>
<dbReference type="SMART" id="SM00490">
    <property type="entry name" value="HELICc"/>
    <property type="match status" value="1"/>
</dbReference>
<dbReference type="SMART" id="SM00487">
    <property type="entry name" value="DEXDc"/>
    <property type="match status" value="1"/>
</dbReference>
<dbReference type="InterPro" id="IPR014001">
    <property type="entry name" value="Helicase_ATP-bd"/>
</dbReference>
<feature type="domain" description="Helicase C-terminal" evidence="4">
    <location>
        <begin position="563"/>
        <end position="723"/>
    </location>
</feature>
<dbReference type="PANTHER" id="PTHR45766:SF6">
    <property type="entry name" value="SWI_SNF-RELATED MATRIX-ASSOCIATED ACTIN-DEPENDENT REGULATOR OF CHROMATIN SUBFAMILY A-LIKE PROTEIN 1"/>
    <property type="match status" value="1"/>
</dbReference>
<dbReference type="PROSITE" id="PS51194">
    <property type="entry name" value="HELICASE_CTER"/>
    <property type="match status" value="1"/>
</dbReference>
<feature type="domain" description="Helicase ATP-binding" evidence="3">
    <location>
        <begin position="171"/>
        <end position="317"/>
    </location>
</feature>
<dbReference type="EMBL" id="JACCFO010000001">
    <property type="protein sequence ID" value="NYI97116.1"/>
    <property type="molecule type" value="Genomic_DNA"/>
</dbReference>
<dbReference type="Gene3D" id="3.40.50.300">
    <property type="entry name" value="P-loop containing nucleotide triphosphate hydrolases"/>
    <property type="match status" value="1"/>
</dbReference>
<dbReference type="InterPro" id="IPR001650">
    <property type="entry name" value="Helicase_C-like"/>
</dbReference>
<dbReference type="AlphaFoldDB" id="A0A853BQZ9"/>
<dbReference type="GO" id="GO:0016787">
    <property type="term" value="F:hydrolase activity"/>
    <property type="evidence" value="ECO:0007669"/>
    <property type="project" value="UniProtKB-KW"/>
</dbReference>
<dbReference type="InterPro" id="IPR038718">
    <property type="entry name" value="SNF2-like_sf"/>
</dbReference>
<proteinExistence type="predicted"/>
<dbReference type="SUPFAM" id="SSF52540">
    <property type="entry name" value="P-loop containing nucleoside triphosphate hydrolases"/>
    <property type="match status" value="1"/>
</dbReference>
<dbReference type="Pfam" id="PF00271">
    <property type="entry name" value="Helicase_C"/>
    <property type="match status" value="1"/>
</dbReference>
<dbReference type="GO" id="GO:0004386">
    <property type="term" value="F:helicase activity"/>
    <property type="evidence" value="ECO:0007669"/>
    <property type="project" value="UniProtKB-KW"/>
</dbReference>
<evidence type="ECO:0000313" key="5">
    <source>
        <dbReference type="EMBL" id="NYI97116.1"/>
    </source>
</evidence>
<sequence length="1098" mass="121678">MSPRYEIGHMVAYSDSPGVGRIGVIDGARVRVDFFESTAEPVARSEWIAASDCRRVRLERETRVYWRNPDTGVWMAGRVMGASGDDRYFIRFPNAEYDLPVAEGQLRIRWDLPVRDPVTVLAAGGSESAFQDARMGLLRNLIAQRCASASTFALLSSAVELYPHQVHAALTVLSDPVQRYLLADEVGLGKTIEAGFVIRQTLIDNRNAHIAVLAPEMLRRQWIGELLDRFFISDFPAAKVKVVAHEDPERWTSHHGCDLLVVDEAHRLVQDSGPEESPYRELTALAHSAERLLLLSATPVTSHYTTHLGLLHLLDPVLYDWNDRESFQHRYELRERLADSVYGLDSDFTPLLPSSIADIREQLPAEDRRFDELSSAVLDLLDEDDELKSGVAPTELTARIQAVRGHLSEAYRLHRRVIRHRRDTVLRDDPDSDIAPYEVRGRQAPAPLRVDTPVHEATEVAVSEWQSAVWDYLLDTGGTEDAPAYAMVLAVLASRCGVVAGDLLGALRWRVRGDPDGARSAGLSSREQAALAKAPVLTVEDAVLDSLEARLTDEGGTAAGIDGLIRAIVPVLRGKRAVVFCGPGTLAVELAARMRARFPKVRIGEHTHRVGADEAERAVSAWRSPEVKTAVLIADDSAEDGLNLQTADTVVHARLPWSPNQLEQRLGRIDRYRGMETIHASAPADQYRIAGVDADTLTEAWAELLENGYGLFTESVSTLQDAIAEGLPRTWRLALEQSVDGLAESVGTVRAELAAARAAIDKMDMLESIHSTVSETHDVALALNEFETRWRETREALLHYTSGMGGIELRAEERQVQGRRRDVFDITGSQPLLDPRLWGRERQRIRPESAQGVFNRSAALRTPGTRILRHGNPLVDALGSLLRIDDRGQAAAFRRLDRSFAGAPVPYFGFDFLVEADIGGALKLDTGSFDASTELRRQADRVLPPFMLRVWIPSGSDMPVTDPQLNAWLGRPYDKKSGDRNYNLQRIKGLIDIFGGWDRYQGAARAAERICRERLTEVTDLERKCAQAQERARERNAVIRAQALARHAAGHLVSDSESLLLNVDVTEALIEGLSEPTVRVVAASCIVRSGFERVRSGI</sequence>
<reference evidence="5 6" key="1">
    <citation type="submission" date="2020-07" db="EMBL/GenBank/DDBJ databases">
        <title>Sequencing the genomes of 1000 actinobacteria strains.</title>
        <authorList>
            <person name="Klenk H.-P."/>
        </authorList>
    </citation>
    <scope>NUCLEOTIDE SEQUENCE [LARGE SCALE GENOMIC DNA]</scope>
    <source>
        <strain evidence="5 6">DSM 45927</strain>
    </source>
</reference>
<gene>
    <name evidence="5" type="ORF">HNR12_003393</name>
</gene>
<comment type="caution">
    <text evidence="5">The sequence shown here is derived from an EMBL/GenBank/DDBJ whole genome shotgun (WGS) entry which is preliminary data.</text>
</comment>
<name>A0A853BQZ9_9ACTN</name>
<evidence type="ECO:0000259" key="4">
    <source>
        <dbReference type="PROSITE" id="PS51194"/>
    </source>
</evidence>
<keyword evidence="5" id="KW-0547">Nucleotide-binding</keyword>
<keyword evidence="5" id="KW-0347">Helicase</keyword>
<keyword evidence="2" id="KW-0175">Coiled coil</keyword>
<keyword evidence="6" id="KW-1185">Reference proteome</keyword>
<dbReference type="RefSeq" id="WP_218901958.1">
    <property type="nucleotide sequence ID" value="NZ_JACCFO010000001.1"/>
</dbReference>
<accession>A0A853BQZ9</accession>
<feature type="coiled-coil region" evidence="2">
    <location>
        <begin position="1011"/>
        <end position="1038"/>
    </location>
</feature>
<protein>
    <submittedName>
        <fullName evidence="5">ATP-dependent helicase HepA</fullName>
        <ecNumber evidence="5">3.6.4.-</ecNumber>
    </submittedName>
</protein>
<dbReference type="PANTHER" id="PTHR45766">
    <property type="entry name" value="DNA ANNEALING HELICASE AND ENDONUCLEASE ZRANB3 FAMILY MEMBER"/>
    <property type="match status" value="1"/>
</dbReference>
<dbReference type="CDD" id="cd18793">
    <property type="entry name" value="SF2_C_SNF"/>
    <property type="match status" value="1"/>
</dbReference>
<evidence type="ECO:0000313" key="6">
    <source>
        <dbReference type="Proteomes" id="UP000575985"/>
    </source>
</evidence>
<dbReference type="InterPro" id="IPR027417">
    <property type="entry name" value="P-loop_NTPase"/>
</dbReference>
<keyword evidence="5" id="KW-0067">ATP-binding</keyword>
<dbReference type="EC" id="3.6.4.-" evidence="5"/>
<dbReference type="Proteomes" id="UP000575985">
    <property type="component" value="Unassembled WGS sequence"/>
</dbReference>
<keyword evidence="1 5" id="KW-0378">Hydrolase</keyword>
<dbReference type="NCBIfam" id="NF041062">
    <property type="entry name" value="DpdE"/>
    <property type="match status" value="1"/>
</dbReference>
<evidence type="ECO:0000256" key="1">
    <source>
        <dbReference type="ARBA" id="ARBA00022801"/>
    </source>
</evidence>